<dbReference type="InterPro" id="IPR007201">
    <property type="entry name" value="Mei2-like_Rrm_C"/>
</dbReference>
<comment type="caution">
    <text evidence="2">The sequence shown here is derived from an EMBL/GenBank/DDBJ whole genome shotgun (WGS) entry which is preliminary data.</text>
</comment>
<reference evidence="2 3" key="1">
    <citation type="journal article" date="2020" name="Nat. Food">
        <title>A phased Vanilla planifolia genome enables genetic improvement of flavour and production.</title>
        <authorList>
            <person name="Hasing T."/>
            <person name="Tang H."/>
            <person name="Brym M."/>
            <person name="Khazi F."/>
            <person name="Huang T."/>
            <person name="Chambers A.H."/>
        </authorList>
    </citation>
    <scope>NUCLEOTIDE SEQUENCE [LARGE SCALE GENOMIC DNA]</scope>
    <source>
        <tissue evidence="2">Leaf</tissue>
    </source>
</reference>
<organism evidence="2 3">
    <name type="scientific">Vanilla planifolia</name>
    <name type="common">Vanilla</name>
    <dbReference type="NCBI Taxonomy" id="51239"/>
    <lineage>
        <taxon>Eukaryota</taxon>
        <taxon>Viridiplantae</taxon>
        <taxon>Streptophyta</taxon>
        <taxon>Embryophyta</taxon>
        <taxon>Tracheophyta</taxon>
        <taxon>Spermatophyta</taxon>
        <taxon>Magnoliopsida</taxon>
        <taxon>Liliopsida</taxon>
        <taxon>Asparagales</taxon>
        <taxon>Orchidaceae</taxon>
        <taxon>Vanilloideae</taxon>
        <taxon>Vanilleae</taxon>
        <taxon>Vanilla</taxon>
    </lineage>
</organism>
<evidence type="ECO:0000259" key="1">
    <source>
        <dbReference type="Pfam" id="PF04059"/>
    </source>
</evidence>
<dbReference type="GO" id="GO:0003676">
    <property type="term" value="F:nucleic acid binding"/>
    <property type="evidence" value="ECO:0007669"/>
    <property type="project" value="InterPro"/>
</dbReference>
<dbReference type="OrthoDB" id="5981550at2759"/>
<sequence length="358" mass="40741">MSILNPHAPVFWPTAATCFSPIPPPPLPPFPYSHFFSETPVGDYNLNYNLETFVVLFCNPSSPYTQAPPEPPALYPYYVSSKVAPLQTTVSLPQHAVEVSKSKTELDNDAEKQPEAAEHGVRMVTASRWVARGPRGPSGRQKLGHLTPRRHRRYWVPKDSITLGKRCPSVGRKGEAFEFREMEEAEEAVGTTTVMIKNIPNKLSKQQLLDLLDDHCFTVNEKIHDEPSSEYDFVYLPMDFVSGNNLGYAFVNFTCSVAATRFYRDKHLKPWNSFGSRKVCEITQAKFQARRVFRFHRYQLFCFLIPDSHLQGSERLLSHFENSIFACPSSEYLPVFFEPTRDGFRRPNGNLVGKLVEG</sequence>
<gene>
    <name evidence="2" type="ORF">HPP92_022352</name>
</gene>
<feature type="domain" description="Mei2-like C-terminal RNA recognition motif" evidence="1">
    <location>
        <begin position="192"/>
        <end position="291"/>
    </location>
</feature>
<dbReference type="Gene3D" id="3.30.70.330">
    <property type="match status" value="1"/>
</dbReference>
<dbReference type="Proteomes" id="UP000636800">
    <property type="component" value="Chromosome 12"/>
</dbReference>
<dbReference type="Pfam" id="PF04059">
    <property type="entry name" value="RRM_2"/>
    <property type="match status" value="1"/>
</dbReference>
<dbReference type="AlphaFoldDB" id="A0A835UDJ5"/>
<name>A0A835UDJ5_VANPL</name>
<evidence type="ECO:0000313" key="3">
    <source>
        <dbReference type="Proteomes" id="UP000636800"/>
    </source>
</evidence>
<keyword evidence="3" id="KW-1185">Reference proteome</keyword>
<dbReference type="InterPro" id="IPR035979">
    <property type="entry name" value="RBD_domain_sf"/>
</dbReference>
<accession>A0A835UDJ5</accession>
<dbReference type="InterPro" id="IPR012677">
    <property type="entry name" value="Nucleotide-bd_a/b_plait_sf"/>
</dbReference>
<dbReference type="EMBL" id="JADCNL010000012">
    <property type="protein sequence ID" value="KAG0457195.1"/>
    <property type="molecule type" value="Genomic_DNA"/>
</dbReference>
<protein>
    <recommendedName>
        <fullName evidence="1">Mei2-like C-terminal RNA recognition motif domain-containing protein</fullName>
    </recommendedName>
</protein>
<evidence type="ECO:0000313" key="2">
    <source>
        <dbReference type="EMBL" id="KAG0457195.1"/>
    </source>
</evidence>
<dbReference type="SUPFAM" id="SSF54928">
    <property type="entry name" value="RNA-binding domain, RBD"/>
    <property type="match status" value="1"/>
</dbReference>
<proteinExistence type="predicted"/>